<dbReference type="EMBL" id="FN596500">
    <property type="protein sequence ID" value="CBI36710.3"/>
    <property type="molecule type" value="Genomic_DNA"/>
</dbReference>
<dbReference type="HOGENOM" id="CLU_2745249_0_0_1"/>
<dbReference type="InParanoid" id="D7U1U4"/>
<keyword evidence="2" id="KW-1185">Reference proteome</keyword>
<evidence type="ECO:0000313" key="1">
    <source>
        <dbReference type="EMBL" id="CBI36710.3"/>
    </source>
</evidence>
<sequence>MKVIMKKTQHANSKLKMEVTMENYTQDLMKIVFSSKVIGKSIFLKLLFIKIENKKIWISLFTNTFPILIFF</sequence>
<dbReference type="PaxDb" id="29760-VIT_05s0102g01000.t01"/>
<gene>
    <name evidence="1" type="ordered locus">VIT_05s0102g01000</name>
</gene>
<evidence type="ECO:0000313" key="2">
    <source>
        <dbReference type="Proteomes" id="UP000009183"/>
    </source>
</evidence>
<dbReference type="STRING" id="29760.D7U1U4"/>
<dbReference type="AlphaFoldDB" id="D7U1U4"/>
<reference evidence="2" key="1">
    <citation type="journal article" date="2007" name="Nature">
        <title>The grapevine genome sequence suggests ancestral hexaploidization in major angiosperm phyla.</title>
        <authorList>
            <consortium name="The French-Italian Public Consortium for Grapevine Genome Characterization."/>
            <person name="Jaillon O."/>
            <person name="Aury J.-M."/>
            <person name="Noel B."/>
            <person name="Policriti A."/>
            <person name="Clepet C."/>
            <person name="Casagrande A."/>
            <person name="Choisne N."/>
            <person name="Aubourg S."/>
            <person name="Vitulo N."/>
            <person name="Jubin C."/>
            <person name="Vezzi A."/>
            <person name="Legeai F."/>
            <person name="Hugueney P."/>
            <person name="Dasilva C."/>
            <person name="Horner D."/>
            <person name="Mica E."/>
            <person name="Jublot D."/>
            <person name="Poulain J."/>
            <person name="Bruyere C."/>
            <person name="Billault A."/>
            <person name="Segurens B."/>
            <person name="Gouyvenoux M."/>
            <person name="Ugarte E."/>
            <person name="Cattonaro F."/>
            <person name="Anthouard V."/>
            <person name="Vico V."/>
            <person name="Del Fabbro C."/>
            <person name="Alaux M."/>
            <person name="Di Gaspero G."/>
            <person name="Dumas V."/>
            <person name="Felice N."/>
            <person name="Paillard S."/>
            <person name="Juman I."/>
            <person name="Moroldo M."/>
            <person name="Scalabrin S."/>
            <person name="Canaguier A."/>
            <person name="Le Clainche I."/>
            <person name="Malacrida G."/>
            <person name="Durand E."/>
            <person name="Pesole G."/>
            <person name="Laucou V."/>
            <person name="Chatelet P."/>
            <person name="Merdinoglu D."/>
            <person name="Delledonne M."/>
            <person name="Pezzotti M."/>
            <person name="Lecharny A."/>
            <person name="Scarpelli C."/>
            <person name="Artiguenave F."/>
            <person name="Pe M.E."/>
            <person name="Valle G."/>
            <person name="Morgante M."/>
            <person name="Caboche M."/>
            <person name="Adam-Blondon A.-F."/>
            <person name="Weissenbach J."/>
            <person name="Quetier F."/>
            <person name="Wincker P."/>
        </authorList>
    </citation>
    <scope>NUCLEOTIDE SEQUENCE [LARGE SCALE GENOMIC DNA]</scope>
    <source>
        <strain evidence="2">cv. Pinot noir / PN40024</strain>
    </source>
</reference>
<dbReference type="Proteomes" id="UP000009183">
    <property type="component" value="Chromosome 5"/>
</dbReference>
<name>D7U1U4_VITVI</name>
<protein>
    <submittedName>
        <fullName evidence="1">Uncharacterized protein</fullName>
    </submittedName>
</protein>
<organism evidence="1 2">
    <name type="scientific">Vitis vinifera</name>
    <name type="common">Grape</name>
    <dbReference type="NCBI Taxonomy" id="29760"/>
    <lineage>
        <taxon>Eukaryota</taxon>
        <taxon>Viridiplantae</taxon>
        <taxon>Streptophyta</taxon>
        <taxon>Embryophyta</taxon>
        <taxon>Tracheophyta</taxon>
        <taxon>Spermatophyta</taxon>
        <taxon>Magnoliopsida</taxon>
        <taxon>eudicotyledons</taxon>
        <taxon>Gunneridae</taxon>
        <taxon>Pentapetalae</taxon>
        <taxon>rosids</taxon>
        <taxon>Vitales</taxon>
        <taxon>Vitaceae</taxon>
        <taxon>Viteae</taxon>
        <taxon>Vitis</taxon>
    </lineage>
</organism>
<accession>D7U1U4</accession>
<proteinExistence type="predicted"/>